<organism evidence="1 2">
    <name type="scientific">Fodinisporobacter ferrooxydans</name>
    <dbReference type="NCBI Taxonomy" id="2901836"/>
    <lineage>
        <taxon>Bacteria</taxon>
        <taxon>Bacillati</taxon>
        <taxon>Bacillota</taxon>
        <taxon>Bacilli</taxon>
        <taxon>Bacillales</taxon>
        <taxon>Alicyclobacillaceae</taxon>
        <taxon>Fodinisporobacter</taxon>
    </lineage>
</organism>
<evidence type="ECO:0000313" key="1">
    <source>
        <dbReference type="EMBL" id="UOF88860.1"/>
    </source>
</evidence>
<proteinExistence type="predicted"/>
<dbReference type="InterPro" id="IPR052927">
    <property type="entry name" value="DCC_oxidoreductase"/>
</dbReference>
<sequence>MKEQHAIILFDGMCNFCNHSVSFIIRHDSHDRYRFAPLQSNTGQDYLEKFAIQKDVNSIVLIEGERWYVESTAALRICRDLDGLWKAFYPLLFIPKAIRDFCYRWFANKRYILFGKRDSCMVPTKKIKEKFLLDE</sequence>
<dbReference type="Pfam" id="PF04134">
    <property type="entry name" value="DCC1-like"/>
    <property type="match status" value="1"/>
</dbReference>
<dbReference type="InterPro" id="IPR007263">
    <property type="entry name" value="DCC1-like"/>
</dbReference>
<evidence type="ECO:0000313" key="2">
    <source>
        <dbReference type="Proteomes" id="UP000830167"/>
    </source>
</evidence>
<keyword evidence="2" id="KW-1185">Reference proteome</keyword>
<dbReference type="Proteomes" id="UP000830167">
    <property type="component" value="Chromosome"/>
</dbReference>
<dbReference type="PANTHER" id="PTHR33639">
    <property type="entry name" value="THIOL-DISULFIDE OXIDOREDUCTASE DCC"/>
    <property type="match status" value="1"/>
</dbReference>
<name>A0ABY4CM05_9BACL</name>
<reference evidence="1" key="1">
    <citation type="submission" date="2021-12" db="EMBL/GenBank/DDBJ databases">
        <title>Alicyclobacillaceae gen. nov., sp. nov., isolated from chalcocite enrichment system.</title>
        <authorList>
            <person name="Jiang Z."/>
        </authorList>
    </citation>
    <scope>NUCLEOTIDE SEQUENCE</scope>
    <source>
        <strain evidence="1">MYW30-H2</strain>
    </source>
</reference>
<dbReference type="RefSeq" id="WP_347435540.1">
    <property type="nucleotide sequence ID" value="NZ_CP089291.1"/>
</dbReference>
<gene>
    <name evidence="1" type="ORF">LSG31_13010</name>
</gene>
<protein>
    <submittedName>
        <fullName evidence="1">DCC1-like thiol-disulfide oxidoreductase family protein</fullName>
    </submittedName>
</protein>
<dbReference type="PANTHER" id="PTHR33639:SF2">
    <property type="entry name" value="DUF393 DOMAIN-CONTAINING PROTEIN"/>
    <property type="match status" value="1"/>
</dbReference>
<dbReference type="EMBL" id="CP089291">
    <property type="protein sequence ID" value="UOF88860.1"/>
    <property type="molecule type" value="Genomic_DNA"/>
</dbReference>
<accession>A0ABY4CM05</accession>